<dbReference type="Gene3D" id="1.20.200.10">
    <property type="entry name" value="Fumarase/aspartase (Central domain)"/>
    <property type="match status" value="1"/>
</dbReference>
<keyword evidence="3" id="KW-1185">Reference proteome</keyword>
<organism evidence="2 3">
    <name type="scientific">Gordonia phage Ghobes</name>
    <dbReference type="NCBI Taxonomy" id="1887647"/>
    <lineage>
        <taxon>Viruses</taxon>
        <taxon>Duplodnaviria</taxon>
        <taxon>Heunggongvirae</taxon>
        <taxon>Uroviricota</taxon>
        <taxon>Caudoviricetes</taxon>
        <taxon>Ghobesvirus</taxon>
        <taxon>Ghobesvirus ghobes</taxon>
    </lineage>
</organism>
<dbReference type="GO" id="GO:0044208">
    <property type="term" value="P:'de novo' AMP biosynthetic process"/>
    <property type="evidence" value="ECO:0007669"/>
    <property type="project" value="TreeGrafter"/>
</dbReference>
<gene>
    <name evidence="2" type="primary">36</name>
    <name evidence="2" type="ORF">SEA_GHOBES_36</name>
</gene>
<dbReference type="Proteomes" id="UP000203019">
    <property type="component" value="Segment"/>
</dbReference>
<dbReference type="KEGG" id="vg:29063320"/>
<dbReference type="SMR" id="A0A1B3B081"/>
<evidence type="ECO:0000313" key="2">
    <source>
        <dbReference type="EMBL" id="AOE44413.1"/>
    </source>
</evidence>
<dbReference type="GO" id="GO:0070626">
    <property type="term" value="F:(S)-2-(5-amino-1-(5-phospho-D-ribosyl)imidazole-4-carboxamido) succinate lyase (fumarate-forming) activity"/>
    <property type="evidence" value="ECO:0007669"/>
    <property type="project" value="TreeGrafter"/>
</dbReference>
<dbReference type="EMBL" id="KX557278">
    <property type="protein sequence ID" value="AOE44413.1"/>
    <property type="molecule type" value="Genomic_DNA"/>
</dbReference>
<protein>
    <submittedName>
        <fullName evidence="2">Adenylosuccinate lyase</fullName>
    </submittedName>
</protein>
<name>A0A1B3B081_9CAUD</name>
<dbReference type="SUPFAM" id="SSF48557">
    <property type="entry name" value="L-aspartase-like"/>
    <property type="match status" value="1"/>
</dbReference>
<dbReference type="GeneID" id="29063320"/>
<dbReference type="PANTHER" id="PTHR43172">
    <property type="entry name" value="ADENYLOSUCCINATE LYASE"/>
    <property type="match status" value="1"/>
</dbReference>
<dbReference type="PANTHER" id="PTHR43172:SF1">
    <property type="entry name" value="ADENYLOSUCCINATE LYASE"/>
    <property type="match status" value="1"/>
</dbReference>
<evidence type="ECO:0000313" key="3">
    <source>
        <dbReference type="Proteomes" id="UP000203019"/>
    </source>
</evidence>
<dbReference type="GO" id="GO:0004018">
    <property type="term" value="F:N6-(1,2-dicarboxyethyl)AMP AMP-lyase (fumarate-forming) activity"/>
    <property type="evidence" value="ECO:0007669"/>
    <property type="project" value="TreeGrafter"/>
</dbReference>
<dbReference type="InterPro" id="IPR008948">
    <property type="entry name" value="L-Aspartase-like"/>
</dbReference>
<keyword evidence="1 2" id="KW-0456">Lyase</keyword>
<sequence length="377" mass="42457">MSPTLVSGSLFGVHPKYQSPKVTNLHSREGLDLLYRKVLSAVARAQGFSETATELLQVTVAPEAWEEVERVTRHETAAYVEVLRSLVQRPHEVYLGLTSSDLQDTAEAVAWQLLLSELRRPVQQVLRKLVAADPGDRVARTHGVSTHERVPVKSLYARAARDLLSSFTQLANLRLRANLSGPVGEFSEFLSLEQAVNAAKSLDLELDYDSTQTADRHRLAEVAFNLAQLVGVYEQLATYHRLSAVVGEHREVFAVGEQKGSSSLPHKRNPLTSEQVCGLARVARSNLSALLETAHTQWWERDLTNSSVERTAWLDLQHLTFYLSELFAGFDFDSGWTPESNLPYYEVESPFHELNRRLVAGEHPEAVYREVQRRSFW</sequence>
<accession>A0A1B3B081</accession>
<reference evidence="3" key="1">
    <citation type="submission" date="2016-07" db="EMBL/GenBank/DDBJ databases">
        <authorList>
            <person name="Florea S."/>
            <person name="Webb J.S."/>
            <person name="Jaromczyk J."/>
            <person name="Schardl C.L."/>
        </authorList>
    </citation>
    <scope>NUCLEOTIDE SEQUENCE [LARGE SCALE GENOMIC DNA]</scope>
</reference>
<proteinExistence type="predicted"/>
<evidence type="ECO:0000256" key="1">
    <source>
        <dbReference type="ARBA" id="ARBA00023239"/>
    </source>
</evidence>
<dbReference type="RefSeq" id="YP_009281139.1">
    <property type="nucleotide sequence ID" value="NC_031028.1"/>
</dbReference>